<dbReference type="PANTHER" id="PTHR35531">
    <property type="entry name" value="INNER MEMBRANE PROTEIN YBCI-RELATED"/>
    <property type="match status" value="1"/>
</dbReference>
<organism evidence="2 3">
    <name type="scientific">Alkaliphilus pronyensis</name>
    <dbReference type="NCBI Taxonomy" id="1482732"/>
    <lineage>
        <taxon>Bacteria</taxon>
        <taxon>Bacillati</taxon>
        <taxon>Bacillota</taxon>
        <taxon>Clostridia</taxon>
        <taxon>Peptostreptococcales</taxon>
        <taxon>Natronincolaceae</taxon>
        <taxon>Alkaliphilus</taxon>
    </lineage>
</organism>
<feature type="transmembrane region" description="Helical" evidence="1">
    <location>
        <begin position="26"/>
        <end position="44"/>
    </location>
</feature>
<gene>
    <name evidence="2" type="ORF">F8154_10315</name>
</gene>
<feature type="transmembrane region" description="Helical" evidence="1">
    <location>
        <begin position="128"/>
        <end position="147"/>
    </location>
</feature>
<dbReference type="GO" id="GO:0016787">
    <property type="term" value="F:hydrolase activity"/>
    <property type="evidence" value="ECO:0007669"/>
    <property type="project" value="UniProtKB-KW"/>
</dbReference>
<evidence type="ECO:0000313" key="2">
    <source>
        <dbReference type="EMBL" id="KAB3533853.1"/>
    </source>
</evidence>
<protein>
    <submittedName>
        <fullName evidence="2">Metal-dependent hydrolase</fullName>
    </submittedName>
</protein>
<dbReference type="AlphaFoldDB" id="A0A6I0F727"/>
<keyword evidence="1" id="KW-0812">Transmembrane</keyword>
<dbReference type="RefSeq" id="WP_151861531.1">
    <property type="nucleotide sequence ID" value="NZ_WBZC01000037.1"/>
</dbReference>
<dbReference type="Proteomes" id="UP000432715">
    <property type="component" value="Unassembled WGS sequence"/>
</dbReference>
<evidence type="ECO:0000256" key="1">
    <source>
        <dbReference type="SAM" id="Phobius"/>
    </source>
</evidence>
<name>A0A6I0F727_9FIRM</name>
<dbReference type="EMBL" id="WBZC01000037">
    <property type="protein sequence ID" value="KAB3533853.1"/>
    <property type="molecule type" value="Genomic_DNA"/>
</dbReference>
<dbReference type="OrthoDB" id="5459053at2"/>
<keyword evidence="1" id="KW-0472">Membrane</keyword>
<keyword evidence="2" id="KW-0378">Hydrolase</keyword>
<sequence length="150" mass="16626">MIIFKGITHILISIALYAAITEKISINRPILPLILIIALGSIIADIDHPKSLIGRFFIIGGLIFGGHRGVTHSLIAAGLFSIPVALYDPLYAIVFFISYLIHLVADTTTITGVKWLYPFNSKSYSLKLARTGAEELFVFGICLLYLWNKY</sequence>
<evidence type="ECO:0000313" key="3">
    <source>
        <dbReference type="Proteomes" id="UP000432715"/>
    </source>
</evidence>
<accession>A0A6I0F727</accession>
<feature type="transmembrane region" description="Helical" evidence="1">
    <location>
        <begin position="56"/>
        <end position="84"/>
    </location>
</feature>
<feature type="transmembrane region" description="Helical" evidence="1">
    <location>
        <begin position="90"/>
        <end position="116"/>
    </location>
</feature>
<dbReference type="PANTHER" id="PTHR35531:SF1">
    <property type="entry name" value="INNER MEMBRANE PROTEIN YBCI-RELATED"/>
    <property type="match status" value="1"/>
</dbReference>
<dbReference type="InterPro" id="IPR007404">
    <property type="entry name" value="YdjM-like"/>
</dbReference>
<keyword evidence="3" id="KW-1185">Reference proteome</keyword>
<comment type="caution">
    <text evidence="2">The sequence shown here is derived from an EMBL/GenBank/DDBJ whole genome shotgun (WGS) entry which is preliminary data.</text>
</comment>
<proteinExistence type="predicted"/>
<keyword evidence="1" id="KW-1133">Transmembrane helix</keyword>
<dbReference type="Pfam" id="PF04307">
    <property type="entry name" value="YdjM"/>
    <property type="match status" value="1"/>
</dbReference>
<reference evidence="2 3" key="1">
    <citation type="submission" date="2019-10" db="EMBL/GenBank/DDBJ databases">
        <title>Alkaliphilus serpentinus sp. nov. and Alkaliphilus pronyensis sp. nov., two novel anaerobic alkaliphilic species isolated from the serpentinized-hosted hydrothermal field of the Prony Bay (New Caledonia).</title>
        <authorList>
            <person name="Postec A."/>
        </authorList>
    </citation>
    <scope>NUCLEOTIDE SEQUENCE [LARGE SCALE GENOMIC DNA]</scope>
    <source>
        <strain evidence="2 3">LacV</strain>
    </source>
</reference>